<protein>
    <submittedName>
        <fullName evidence="3">Uncharacterized protein</fullName>
    </submittedName>
</protein>
<keyword evidence="2" id="KW-0472">Membrane</keyword>
<dbReference type="OrthoDB" id="5125771at2"/>
<dbReference type="Proteomes" id="UP000293865">
    <property type="component" value="Unassembled WGS sequence"/>
</dbReference>
<evidence type="ECO:0000256" key="1">
    <source>
        <dbReference type="SAM" id="MobiDB-lite"/>
    </source>
</evidence>
<dbReference type="AlphaFoldDB" id="A0A4Q2L525"/>
<keyword evidence="2" id="KW-1133">Transmembrane helix</keyword>
<evidence type="ECO:0000313" key="4">
    <source>
        <dbReference type="Proteomes" id="UP000293865"/>
    </source>
</evidence>
<feature type="region of interest" description="Disordered" evidence="1">
    <location>
        <begin position="1"/>
        <end position="25"/>
    </location>
</feature>
<comment type="caution">
    <text evidence="3">The sequence shown here is derived from an EMBL/GenBank/DDBJ whole genome shotgun (WGS) entry which is preliminary data.</text>
</comment>
<dbReference type="RefSeq" id="WP_129519581.1">
    <property type="nucleotide sequence ID" value="NZ_SDPN01000004.1"/>
</dbReference>
<proteinExistence type="predicted"/>
<accession>A0A4Q2L525</accession>
<evidence type="ECO:0000313" key="3">
    <source>
        <dbReference type="EMBL" id="RXZ72617.1"/>
    </source>
</evidence>
<feature type="transmembrane region" description="Helical" evidence="2">
    <location>
        <begin position="100"/>
        <end position="121"/>
    </location>
</feature>
<evidence type="ECO:0000256" key="2">
    <source>
        <dbReference type="SAM" id="Phobius"/>
    </source>
</evidence>
<name>A0A4Q2L525_9MICO</name>
<sequence>MSETNARTGSEDPNTSATAATSVFGQESFTETLTGDGAGSTGADASDRSTAIARPTVRWGALVWSLLYGALAATTLWVIAEPARRDAVGSAFANLSPLAAGLYALLALGVLVMVFGLVALIRRGERARR</sequence>
<keyword evidence="4" id="KW-1185">Reference proteome</keyword>
<gene>
    <name evidence="3" type="ORF">ESP51_03930</name>
</gene>
<dbReference type="EMBL" id="SDPN01000004">
    <property type="protein sequence ID" value="RXZ72617.1"/>
    <property type="molecule type" value="Genomic_DNA"/>
</dbReference>
<feature type="transmembrane region" description="Helical" evidence="2">
    <location>
        <begin position="59"/>
        <end position="80"/>
    </location>
</feature>
<keyword evidence="2" id="KW-0812">Transmembrane</keyword>
<reference evidence="3 4" key="1">
    <citation type="submission" date="2019-01" db="EMBL/GenBank/DDBJ databases">
        <title>Agromyces.</title>
        <authorList>
            <person name="Li J."/>
        </authorList>
    </citation>
    <scope>NUCLEOTIDE SEQUENCE [LARGE SCALE GENOMIC DNA]</scope>
    <source>
        <strain evidence="3 4">DSM 15934</strain>
    </source>
</reference>
<organism evidence="3 4">
    <name type="scientific">Agromyces albus</name>
    <dbReference type="NCBI Taxonomy" id="205332"/>
    <lineage>
        <taxon>Bacteria</taxon>
        <taxon>Bacillati</taxon>
        <taxon>Actinomycetota</taxon>
        <taxon>Actinomycetes</taxon>
        <taxon>Micrococcales</taxon>
        <taxon>Microbacteriaceae</taxon>
        <taxon>Agromyces</taxon>
    </lineage>
</organism>